<evidence type="ECO:0000256" key="1">
    <source>
        <dbReference type="SAM" id="MobiDB-lite"/>
    </source>
</evidence>
<feature type="region of interest" description="Disordered" evidence="1">
    <location>
        <begin position="1"/>
        <end position="68"/>
    </location>
</feature>
<feature type="compositionally biased region" description="Basic and acidic residues" evidence="1">
    <location>
        <begin position="259"/>
        <end position="277"/>
    </location>
</feature>
<feature type="compositionally biased region" description="Polar residues" evidence="1">
    <location>
        <begin position="153"/>
        <end position="174"/>
    </location>
</feature>
<feature type="compositionally biased region" description="Polar residues" evidence="1">
    <location>
        <begin position="358"/>
        <end position="369"/>
    </location>
</feature>
<keyword evidence="3" id="KW-1185">Reference proteome</keyword>
<name>A0A371D1R4_9APHY</name>
<proteinExistence type="predicted"/>
<dbReference type="EMBL" id="KZ857427">
    <property type="protein sequence ID" value="RDX46471.1"/>
    <property type="molecule type" value="Genomic_DNA"/>
</dbReference>
<feature type="region of interest" description="Disordered" evidence="1">
    <location>
        <begin position="322"/>
        <end position="376"/>
    </location>
</feature>
<protein>
    <submittedName>
        <fullName evidence="2">Uncharacterized protein</fullName>
    </submittedName>
</protein>
<evidence type="ECO:0000313" key="2">
    <source>
        <dbReference type="EMBL" id="RDX46471.1"/>
    </source>
</evidence>
<dbReference type="OrthoDB" id="2754276at2759"/>
<sequence length="441" mass="47658">MTSHRDALVYSPKSSPLSPAESDDDTPLSPITFGRNDEYERRRLSYFPPAPRPSSSPSTPVSPQSLSPVSPVIFTQFNLSTPSLISRPSPVFPTAGTQSLALRLKRPLPPLPKVDIDDSTTTETTSRHELAPRYGGMRPSPSSSDGRDSDSGVNFSPAGSLQSPATSLSKSDGSSEAVEAFPADSKPRIPPLTIPPRSQSHPLLQSKMPPIGQPIISPYISVTPASPTPHQRFPSITVPVRQKKRSASATSIVLPSPSDDARHHDFELERIRTKDLPQEPPRALSPSPSLTPSVSSSKSFAQSGKATLKRIASKTRLFGRRTLSSASEPTWSDGDEDETVVGHSSVSMDDRMLRPGQRSGSPSTLGSHESSSHQKSIDDMSMRFAGSGYGSSYGTPELRAARRVEIVQVTQTPEGEVWEPLEVHDVIPKLRELKAPTKIKI</sequence>
<dbReference type="Proteomes" id="UP000256964">
    <property type="component" value="Unassembled WGS sequence"/>
</dbReference>
<organism evidence="2 3">
    <name type="scientific">Lentinus brumalis</name>
    <dbReference type="NCBI Taxonomy" id="2498619"/>
    <lineage>
        <taxon>Eukaryota</taxon>
        <taxon>Fungi</taxon>
        <taxon>Dikarya</taxon>
        <taxon>Basidiomycota</taxon>
        <taxon>Agaricomycotina</taxon>
        <taxon>Agaricomycetes</taxon>
        <taxon>Polyporales</taxon>
        <taxon>Polyporaceae</taxon>
        <taxon>Lentinus</taxon>
    </lineage>
</organism>
<accession>A0A371D1R4</accession>
<feature type="region of interest" description="Disordered" evidence="1">
    <location>
        <begin position="103"/>
        <end position="307"/>
    </location>
</feature>
<feature type="compositionally biased region" description="Low complexity" evidence="1">
    <location>
        <begin position="55"/>
        <end position="68"/>
    </location>
</feature>
<evidence type="ECO:0000313" key="3">
    <source>
        <dbReference type="Proteomes" id="UP000256964"/>
    </source>
</evidence>
<reference evidence="2 3" key="1">
    <citation type="journal article" date="2018" name="Biotechnol. Biofuels">
        <title>Integrative visual omics of the white-rot fungus Polyporus brumalis exposes the biotechnological potential of its oxidative enzymes for delignifying raw plant biomass.</title>
        <authorList>
            <person name="Miyauchi S."/>
            <person name="Rancon A."/>
            <person name="Drula E."/>
            <person name="Hage H."/>
            <person name="Chaduli D."/>
            <person name="Favel A."/>
            <person name="Grisel S."/>
            <person name="Henrissat B."/>
            <person name="Herpoel-Gimbert I."/>
            <person name="Ruiz-Duenas F.J."/>
            <person name="Chevret D."/>
            <person name="Hainaut M."/>
            <person name="Lin J."/>
            <person name="Wang M."/>
            <person name="Pangilinan J."/>
            <person name="Lipzen A."/>
            <person name="Lesage-Meessen L."/>
            <person name="Navarro D."/>
            <person name="Riley R."/>
            <person name="Grigoriev I.V."/>
            <person name="Zhou S."/>
            <person name="Raouche S."/>
            <person name="Rosso M.N."/>
        </authorList>
    </citation>
    <scope>NUCLEOTIDE SEQUENCE [LARGE SCALE GENOMIC DNA]</scope>
    <source>
        <strain evidence="2 3">BRFM 1820</strain>
    </source>
</reference>
<dbReference type="AlphaFoldDB" id="A0A371D1R4"/>
<feature type="compositionally biased region" description="Low complexity" evidence="1">
    <location>
        <begin position="281"/>
        <end position="299"/>
    </location>
</feature>
<gene>
    <name evidence="2" type="ORF">OH76DRAFT_1420205</name>
</gene>